<dbReference type="InterPro" id="IPR005069">
    <property type="entry name" value="Nucl-diP-sugar_transferase"/>
</dbReference>
<keyword evidence="1" id="KW-1133">Transmembrane helix</keyword>
<keyword evidence="1" id="KW-0812">Transmembrane</keyword>
<keyword evidence="3" id="KW-0808">Transferase</keyword>
<gene>
    <name evidence="3" type="ORF">LUZ62_017927</name>
</gene>
<feature type="domain" description="Nucleotide-diphospho-sugar transferase" evidence="2">
    <location>
        <begin position="223"/>
        <end position="421"/>
    </location>
</feature>
<evidence type="ECO:0000313" key="4">
    <source>
        <dbReference type="Proteomes" id="UP001140206"/>
    </source>
</evidence>
<dbReference type="AlphaFoldDB" id="A0AAV8GPU4"/>
<name>A0AAV8GPU4_9POAL</name>
<accession>A0AAV8GPU4</accession>
<dbReference type="Proteomes" id="UP001140206">
    <property type="component" value="Chromosome 1"/>
</dbReference>
<comment type="caution">
    <text evidence="3">The sequence shown here is derived from an EMBL/GenBank/DDBJ whole genome shotgun (WGS) entry which is preliminary data.</text>
</comment>
<keyword evidence="1" id="KW-0472">Membrane</keyword>
<dbReference type="PANTHER" id="PTHR46038">
    <property type="entry name" value="EXPRESSED PROTEIN-RELATED"/>
    <property type="match status" value="1"/>
</dbReference>
<feature type="transmembrane region" description="Helical" evidence="1">
    <location>
        <begin position="99"/>
        <end position="119"/>
    </location>
</feature>
<evidence type="ECO:0000259" key="2">
    <source>
        <dbReference type="Pfam" id="PF03407"/>
    </source>
</evidence>
<dbReference type="InterPro" id="IPR044821">
    <property type="entry name" value="At1g28695/At4g15970-like"/>
</dbReference>
<organism evidence="3 4">
    <name type="scientific">Rhynchospora pubera</name>
    <dbReference type="NCBI Taxonomy" id="906938"/>
    <lineage>
        <taxon>Eukaryota</taxon>
        <taxon>Viridiplantae</taxon>
        <taxon>Streptophyta</taxon>
        <taxon>Embryophyta</taxon>
        <taxon>Tracheophyta</taxon>
        <taxon>Spermatophyta</taxon>
        <taxon>Magnoliopsida</taxon>
        <taxon>Liliopsida</taxon>
        <taxon>Poales</taxon>
        <taxon>Cyperaceae</taxon>
        <taxon>Cyperoideae</taxon>
        <taxon>Rhynchosporeae</taxon>
        <taxon>Rhynchospora</taxon>
    </lineage>
</organism>
<protein>
    <submittedName>
        <fullName evidence="3">Nucleotide-diphospho-sugar transferase family protein</fullName>
    </submittedName>
</protein>
<evidence type="ECO:0000256" key="1">
    <source>
        <dbReference type="SAM" id="Phobius"/>
    </source>
</evidence>
<dbReference type="PANTHER" id="PTHR46038:SF13">
    <property type="entry name" value="GLYCOSYLTRANSFERASE"/>
    <property type="match status" value="1"/>
</dbReference>
<dbReference type="Pfam" id="PF03407">
    <property type="entry name" value="Nucleotid_trans"/>
    <property type="match status" value="1"/>
</dbReference>
<evidence type="ECO:0000313" key="3">
    <source>
        <dbReference type="EMBL" id="KAJ4805361.1"/>
    </source>
</evidence>
<reference evidence="3" key="1">
    <citation type="submission" date="2022-08" db="EMBL/GenBank/DDBJ databases">
        <authorList>
            <person name="Marques A."/>
        </authorList>
    </citation>
    <scope>NUCLEOTIDE SEQUENCE</scope>
    <source>
        <strain evidence="3">RhyPub2mFocal</strain>
        <tissue evidence="3">Leaves</tissue>
    </source>
</reference>
<dbReference type="GO" id="GO:0016740">
    <property type="term" value="F:transferase activity"/>
    <property type="evidence" value="ECO:0007669"/>
    <property type="project" value="UniProtKB-KW"/>
</dbReference>
<sequence>MLSNGYKCDGRKKPKCQFAGENTYGYHPSVQTLPDYWNVIICRVHILPQIPVSAPAPVGPDISIKMWQIIPYQEPLLKLLRELKKGRAMMSDNKNCAPLWNVLLGAAIAAAFMVLLFSITTEQNKSPLDLGLRIEGQVPPNCVCLNETKNAPTNNTEVLVNETKNAPTNKTQTTFEDLLPLLKNASMDDNTVIFTEVNDAFANPGSILDLFLESFHVGENIAHLLDHLIIIAMDQVSFERCKSLHRHCYLFQIDGLNFESEKFYMTKGFVNLVWTKIKLMRRMVEFGYNVVFTDLDVLWLRNIFKFISVYYDITLSSDMYFGRPEDTGNFPNTGLFCVKSTAKNAEVLNFWYEARNRFPDQNEQSVFNEIKNELVDRFQVKMRFLETDYLSGFCNYGKDMNKVYSMQSNCCVGLANKLNDLKGVLDDWKKYMSLSSEEKNNGNFTWTIPRICLH</sequence>
<dbReference type="EMBL" id="JAMFTS010000001">
    <property type="protein sequence ID" value="KAJ4805361.1"/>
    <property type="molecule type" value="Genomic_DNA"/>
</dbReference>
<proteinExistence type="predicted"/>
<keyword evidence="4" id="KW-1185">Reference proteome</keyword>